<dbReference type="GO" id="GO:0016020">
    <property type="term" value="C:membrane"/>
    <property type="evidence" value="ECO:0007669"/>
    <property type="project" value="InterPro"/>
</dbReference>
<feature type="region of interest" description="Disordered" evidence="8">
    <location>
        <begin position="682"/>
        <end position="719"/>
    </location>
</feature>
<evidence type="ECO:0000313" key="11">
    <source>
        <dbReference type="EMBL" id="KAJ8599271.1"/>
    </source>
</evidence>
<feature type="active site" evidence="5">
    <location>
        <position position="466"/>
    </location>
</feature>
<evidence type="ECO:0000256" key="2">
    <source>
        <dbReference type="ARBA" id="ARBA00007658"/>
    </source>
</evidence>
<dbReference type="InterPro" id="IPR012341">
    <property type="entry name" value="6hp_glycosidase-like_sf"/>
</dbReference>
<dbReference type="GO" id="GO:0044322">
    <property type="term" value="C:endoplasmic reticulum quality control compartment"/>
    <property type="evidence" value="ECO:0007669"/>
    <property type="project" value="GOC"/>
</dbReference>
<dbReference type="InterPro" id="IPR046450">
    <property type="entry name" value="PA_dom_sf"/>
</dbReference>
<dbReference type="PANTHER" id="PTHR45679:SF6">
    <property type="entry name" value="ER DEGRADATION-ENHANCING ALPHA-MANNOSIDASE-LIKE PROTEIN 2"/>
    <property type="match status" value="1"/>
</dbReference>
<dbReference type="InterPro" id="IPR009011">
    <property type="entry name" value="Man6P_isomerase_rcpt-bd_dom_sf"/>
</dbReference>
<dbReference type="EMBL" id="JAQMWT010000574">
    <property type="protein sequence ID" value="KAJ8599271.1"/>
    <property type="molecule type" value="Genomic_DNA"/>
</dbReference>
<evidence type="ECO:0000259" key="10">
    <source>
        <dbReference type="Pfam" id="PF07915"/>
    </source>
</evidence>
<dbReference type="Gene3D" id="1.50.10.10">
    <property type="match status" value="1"/>
</dbReference>
<evidence type="ECO:0000256" key="6">
    <source>
        <dbReference type="PIRSR" id="PIRSR601382-2"/>
    </source>
</evidence>
<dbReference type="InterPro" id="IPR036026">
    <property type="entry name" value="Seven-hairpin_glycosidases"/>
</dbReference>
<dbReference type="SUPFAM" id="SSF52025">
    <property type="entry name" value="PA domain"/>
    <property type="match status" value="1"/>
</dbReference>
<evidence type="ECO:0000256" key="4">
    <source>
        <dbReference type="ARBA" id="ARBA00023180"/>
    </source>
</evidence>
<comment type="similarity">
    <text evidence="2 7">Belongs to the glycosyl hydrolase 47 family.</text>
</comment>
<sequence length="1205" mass="132538">MRSILRTLAGMAVVVEARRVVGLGSLEERLRLLEDSCYSYHPRPGEWWGYTWCHRRDVKQFHESEDDETRVEYSLGAFSASKTSAEKAKRGVASTHVFVDGDVCVRPRAEDDDEFRRKGRNADASKIGAALLQQQQKTRRQATVTFACCRNASSRPGDGAGYEAKNERRYVAVWVASVRESRPCEYDITVCTRALACAFDEEIDFPSAAAAARVEKKSRRGTDDDDDDLRRMSAGARRAYRDAAKRMFVEAYDAYMRYAFPAGELRPVTCQGGDLDLVKVPAVTLIDALDTLAVMGNATEFRRAVSLVTAVYAEGFDIDANVSVFETNIRVLGGLLSAHALAADEDAGLAEDYDGGLLKLAVDLGWRLMPAFETTTGIPYGTVNLRYGVPRGETTVASLAGGGSLSLELSVLSALSGEPAFGIKGRGAARALYERRSASLGLLGKHINVQSGKWVEALSGIGSNSDSFYEYLVKSYALFGDDESWAMFSDAYEAVVNVARRGDWYSDVDMFTGKPRRHHFENLQAFWPGVEVFSGDVASAARSLNAFYLVFADWVGLPEDFDFGSMQLFASSKSSHRSPLRPELLESTYILHRATSDPSWLWAAARALEALEAVNRAPCGFAALENAALQTLDDEMPSFFLAETAKYLYLIFEPDNLVDRGDYVFSTEAHLFSSRAVRAALAEPPAADQEEEDEEARPPSPTRLQQSDQQQQQQQQQGLVRRGLELWRRISPFPRLPDDDVAGPLPRRSGSNDGRGVKNVNAYSAASAAKRCARLEWWESAAYDPDFDDVLESRPTRRRRDQRVFFSPSVERHHCLASDDDDDDEESSISIKTPLAGSSKLWEQVGRAQVVTAAAREEKKEEDEDLGPFRFEIFADGFHVRNEGDGEVLEISSVGPSLAQASSTIDDDAVVVTVDSDGLEIACALEISRGLDRVAVIPCTVAAFGATAAVATSADVEDQSAELIVADARLVFPGVPDNRGCAYDRVLYPPDDKAPPALFVVRRGTCLFEDKARLAERAGAAGLVVINSVPGLHRFVMASNTEDDNEDDSRVVDVAAVMISRDDGAFVESITSEDDLDELRATLRVLKRPLSSDSVLEVRAAKNGLHVWGRGDWGVFVESRSIDAPDAPAEWQLFITRRPPCDLPSVASDFAFLDTGAYSAPLRDSENHFALASEVRRCKCVVENNNLSSPDINRGHRYADHSHRR</sequence>
<comment type="subcellular location">
    <subcellularLocation>
        <location evidence="1">Endoplasmic reticulum</location>
    </subcellularLocation>
</comment>
<dbReference type="CDD" id="cd00538">
    <property type="entry name" value="PA"/>
    <property type="match status" value="1"/>
</dbReference>
<evidence type="ECO:0000256" key="1">
    <source>
        <dbReference type="ARBA" id="ARBA00004240"/>
    </source>
</evidence>
<comment type="cofactor">
    <cofactor evidence="6">
        <name>Ca(2+)</name>
        <dbReference type="ChEBI" id="CHEBI:29108"/>
    </cofactor>
</comment>
<feature type="domain" description="Protein OS9-like" evidence="10">
    <location>
        <begin position="36"/>
        <end position="104"/>
    </location>
</feature>
<gene>
    <name evidence="11" type="ORF">CTAYLR_006786</name>
</gene>
<name>A0AAD7U6M5_9STRA</name>
<feature type="compositionally biased region" description="Low complexity" evidence="8">
    <location>
        <begin position="705"/>
        <end position="717"/>
    </location>
</feature>
<feature type="active site" description="Proton donor" evidence="5">
    <location>
        <position position="326"/>
    </location>
</feature>
<dbReference type="GO" id="GO:1904380">
    <property type="term" value="P:endoplasmic reticulum mannose trimming"/>
    <property type="evidence" value="ECO:0007669"/>
    <property type="project" value="InterPro"/>
</dbReference>
<feature type="active site" description="Proton donor" evidence="5">
    <location>
        <position position="559"/>
    </location>
</feature>
<dbReference type="PANTHER" id="PTHR45679">
    <property type="entry name" value="ER DEGRADATION-ENHANCING ALPHA-MANNOSIDASE-LIKE PROTEIN 2"/>
    <property type="match status" value="1"/>
</dbReference>
<reference evidence="11" key="1">
    <citation type="submission" date="2023-01" db="EMBL/GenBank/DDBJ databases">
        <title>Metagenome sequencing of chrysophaentin producing Chrysophaeum taylorii.</title>
        <authorList>
            <person name="Davison J."/>
            <person name="Bewley C."/>
        </authorList>
    </citation>
    <scope>NUCLEOTIDE SEQUENCE</scope>
    <source>
        <strain evidence="11">NIES-1699</strain>
    </source>
</reference>
<dbReference type="Gene3D" id="3.50.30.30">
    <property type="match status" value="1"/>
</dbReference>
<evidence type="ECO:0000256" key="5">
    <source>
        <dbReference type="PIRSR" id="PIRSR601382-1"/>
    </source>
</evidence>
<keyword evidence="6" id="KW-0479">Metal-binding</keyword>
<protein>
    <recommendedName>
        <fullName evidence="7">alpha-1,2-Mannosidase</fullName>
        <ecNumber evidence="7">3.2.1.-</ecNumber>
    </recommendedName>
</protein>
<comment type="caution">
    <text evidence="11">The sequence shown here is derived from an EMBL/GenBank/DDBJ whole genome shotgun (WGS) entry which is preliminary data.</text>
</comment>
<dbReference type="Proteomes" id="UP001230188">
    <property type="component" value="Unassembled WGS sequence"/>
</dbReference>
<dbReference type="AlphaFoldDB" id="A0AAD7U6M5"/>
<feature type="region of interest" description="Disordered" evidence="8">
    <location>
        <begin position="735"/>
        <end position="758"/>
    </location>
</feature>
<keyword evidence="6" id="KW-0106">Calcium</keyword>
<proteinExistence type="inferred from homology"/>
<keyword evidence="4" id="KW-0325">Glycoprotein</keyword>
<dbReference type="InterPro" id="IPR044674">
    <property type="entry name" value="EDEM1/2/3"/>
</dbReference>
<dbReference type="GO" id="GO:0004571">
    <property type="term" value="F:mannosyl-oligosaccharide 1,2-alpha-mannosidase activity"/>
    <property type="evidence" value="ECO:0007669"/>
    <property type="project" value="InterPro"/>
</dbReference>
<feature type="binding site" evidence="6">
    <location>
        <position position="667"/>
    </location>
    <ligand>
        <name>Ca(2+)</name>
        <dbReference type="ChEBI" id="CHEBI:29108"/>
    </ligand>
</feature>
<dbReference type="InterPro" id="IPR012913">
    <property type="entry name" value="OS9-like_dom"/>
</dbReference>
<evidence type="ECO:0000313" key="12">
    <source>
        <dbReference type="Proteomes" id="UP001230188"/>
    </source>
</evidence>
<dbReference type="GO" id="GO:0005975">
    <property type="term" value="P:carbohydrate metabolic process"/>
    <property type="evidence" value="ECO:0007669"/>
    <property type="project" value="InterPro"/>
</dbReference>
<evidence type="ECO:0000256" key="3">
    <source>
        <dbReference type="ARBA" id="ARBA00022824"/>
    </source>
</evidence>
<organism evidence="11 12">
    <name type="scientific">Chrysophaeum taylorii</name>
    <dbReference type="NCBI Taxonomy" id="2483200"/>
    <lineage>
        <taxon>Eukaryota</taxon>
        <taxon>Sar</taxon>
        <taxon>Stramenopiles</taxon>
        <taxon>Ochrophyta</taxon>
        <taxon>Pelagophyceae</taxon>
        <taxon>Pelagomonadales</taxon>
        <taxon>Pelagomonadaceae</taxon>
        <taxon>Chrysophaeum</taxon>
    </lineage>
</organism>
<dbReference type="EC" id="3.2.1.-" evidence="7"/>
<dbReference type="Pfam" id="PF02225">
    <property type="entry name" value="PA"/>
    <property type="match status" value="1"/>
</dbReference>
<evidence type="ECO:0000256" key="7">
    <source>
        <dbReference type="RuleBase" id="RU361193"/>
    </source>
</evidence>
<dbReference type="InterPro" id="IPR003137">
    <property type="entry name" value="PA_domain"/>
</dbReference>
<dbReference type="GO" id="GO:0005509">
    <property type="term" value="F:calcium ion binding"/>
    <property type="evidence" value="ECO:0007669"/>
    <property type="project" value="InterPro"/>
</dbReference>
<dbReference type="Pfam" id="PF07915">
    <property type="entry name" value="PRKCSH"/>
    <property type="match status" value="1"/>
</dbReference>
<keyword evidence="7" id="KW-0378">Hydrolase</keyword>
<dbReference type="Pfam" id="PF01532">
    <property type="entry name" value="Glyco_hydro_47"/>
    <property type="match status" value="1"/>
</dbReference>
<dbReference type="SUPFAM" id="SSF48225">
    <property type="entry name" value="Seven-hairpin glycosidases"/>
    <property type="match status" value="1"/>
</dbReference>
<keyword evidence="7" id="KW-0326">Glycosidase</keyword>
<dbReference type="PRINTS" id="PR00747">
    <property type="entry name" value="GLYHDRLASE47"/>
</dbReference>
<evidence type="ECO:0000256" key="8">
    <source>
        <dbReference type="SAM" id="MobiDB-lite"/>
    </source>
</evidence>
<accession>A0AAD7U6M5</accession>
<keyword evidence="3" id="KW-0256">Endoplasmic reticulum</keyword>
<dbReference type="InterPro" id="IPR001382">
    <property type="entry name" value="Glyco_hydro_47"/>
</dbReference>
<feature type="active site" evidence="5">
    <location>
        <position position="583"/>
    </location>
</feature>
<evidence type="ECO:0000259" key="9">
    <source>
        <dbReference type="Pfam" id="PF02225"/>
    </source>
</evidence>
<keyword evidence="12" id="KW-1185">Reference proteome</keyword>
<dbReference type="Gene3D" id="2.70.130.10">
    <property type="entry name" value="Mannose-6-phosphate receptor binding domain"/>
    <property type="match status" value="1"/>
</dbReference>
<feature type="domain" description="PA" evidence="9">
    <location>
        <begin position="968"/>
        <end position="1065"/>
    </location>
</feature>